<evidence type="ECO:0000256" key="1">
    <source>
        <dbReference type="SAM" id="MobiDB-lite"/>
    </source>
</evidence>
<feature type="compositionally biased region" description="Low complexity" evidence="1">
    <location>
        <begin position="56"/>
        <end position="91"/>
    </location>
</feature>
<feature type="non-terminal residue" evidence="2">
    <location>
        <position position="1"/>
    </location>
</feature>
<reference evidence="2 3" key="1">
    <citation type="submission" date="2024-04" db="EMBL/GenBank/DDBJ databases">
        <authorList>
            <consortium name="Genoscope - CEA"/>
            <person name="William W."/>
        </authorList>
    </citation>
    <scope>NUCLEOTIDE SEQUENCE [LARGE SCALE GENOMIC DNA]</scope>
</reference>
<gene>
    <name evidence="2" type="ORF">GSLYS_00002949001</name>
</gene>
<dbReference type="EMBL" id="CAXITT010000038">
    <property type="protein sequence ID" value="CAL1528779.1"/>
    <property type="molecule type" value="Genomic_DNA"/>
</dbReference>
<feature type="non-terminal residue" evidence="2">
    <location>
        <position position="164"/>
    </location>
</feature>
<keyword evidence="3" id="KW-1185">Reference proteome</keyword>
<evidence type="ECO:0000313" key="2">
    <source>
        <dbReference type="EMBL" id="CAL1528779.1"/>
    </source>
</evidence>
<dbReference type="AlphaFoldDB" id="A0AAV2H7L7"/>
<feature type="compositionally biased region" description="Low complexity" evidence="1">
    <location>
        <begin position="127"/>
        <end position="164"/>
    </location>
</feature>
<feature type="region of interest" description="Disordered" evidence="1">
    <location>
        <begin position="56"/>
        <end position="164"/>
    </location>
</feature>
<dbReference type="Proteomes" id="UP001497497">
    <property type="component" value="Unassembled WGS sequence"/>
</dbReference>
<comment type="caution">
    <text evidence="2">The sequence shown here is derived from an EMBL/GenBank/DDBJ whole genome shotgun (WGS) entry which is preliminary data.</text>
</comment>
<evidence type="ECO:0000313" key="3">
    <source>
        <dbReference type="Proteomes" id="UP001497497"/>
    </source>
</evidence>
<proteinExistence type="predicted"/>
<organism evidence="2 3">
    <name type="scientific">Lymnaea stagnalis</name>
    <name type="common">Great pond snail</name>
    <name type="synonym">Helix stagnalis</name>
    <dbReference type="NCBI Taxonomy" id="6523"/>
    <lineage>
        <taxon>Eukaryota</taxon>
        <taxon>Metazoa</taxon>
        <taxon>Spiralia</taxon>
        <taxon>Lophotrochozoa</taxon>
        <taxon>Mollusca</taxon>
        <taxon>Gastropoda</taxon>
        <taxon>Heterobranchia</taxon>
        <taxon>Euthyneura</taxon>
        <taxon>Panpulmonata</taxon>
        <taxon>Hygrophila</taxon>
        <taxon>Lymnaeoidea</taxon>
        <taxon>Lymnaeidae</taxon>
        <taxon>Lymnaea</taxon>
    </lineage>
</organism>
<feature type="compositionally biased region" description="Polar residues" evidence="1">
    <location>
        <begin position="92"/>
        <end position="117"/>
    </location>
</feature>
<sequence length="164" mass="16174">VSTSSSNSIVVSHSVASIVSSPNTSSRSSILYPVGVHLSAATSVIASTTNTASVSLSGSASSAVSNKSVTSLSFSSTTATKPSPTATPLTSVSPHSTLKATDLSKTSGRPQNHSQGESHLMKPADKSPTSPSTVPHSSSIKLSLPSSGSVSNGSVSNGSAHPVA</sequence>
<name>A0AAV2H7L7_LYMST</name>
<accession>A0AAV2H7L7</accession>
<protein>
    <submittedName>
        <fullName evidence="2">Uncharacterized protein</fullName>
    </submittedName>
</protein>